<evidence type="ECO:0000256" key="1">
    <source>
        <dbReference type="SAM" id="MobiDB-lite"/>
    </source>
</evidence>
<accession>A0ABP4DZG1</accession>
<name>A0ABP4DZG1_9ACTN</name>
<proteinExistence type="predicted"/>
<feature type="region of interest" description="Disordered" evidence="1">
    <location>
        <begin position="196"/>
        <end position="220"/>
    </location>
</feature>
<organism evidence="2 3">
    <name type="scientific">Kitasatospora arboriphila</name>
    <dbReference type="NCBI Taxonomy" id="258052"/>
    <lineage>
        <taxon>Bacteria</taxon>
        <taxon>Bacillati</taxon>
        <taxon>Actinomycetota</taxon>
        <taxon>Actinomycetes</taxon>
        <taxon>Kitasatosporales</taxon>
        <taxon>Streptomycetaceae</taxon>
        <taxon>Kitasatospora</taxon>
    </lineage>
</organism>
<gene>
    <name evidence="2" type="ORF">GCM10009663_22640</name>
</gene>
<keyword evidence="3" id="KW-1185">Reference proteome</keyword>
<sequence>MNDKDRFARHLVLGVDAKGYSGHDAVGQDELQKTLLGLLDRAALAAGLDRSRWTCQYQGDCEFSLVPQDQPEPRIVDDFMRELDAALDRHNHSRLPEFRLRLRAAAHFGVAYPSDTGFAGQAAVVAARLLNSDELKAALEETPDADLALVLSDRVFTDIVANRHVSTRPSDFLRVGLELRDYTGAAWIRLFRRSRPTAPDPAAPQARDGGAPRSTADAPAAEPLRAQVQNTFHGPVEAGVIGINLGGGNLR</sequence>
<protein>
    <submittedName>
        <fullName evidence="2">Uncharacterized protein</fullName>
    </submittedName>
</protein>
<evidence type="ECO:0000313" key="3">
    <source>
        <dbReference type="Proteomes" id="UP001499987"/>
    </source>
</evidence>
<evidence type="ECO:0000313" key="2">
    <source>
        <dbReference type="EMBL" id="GAA1079701.1"/>
    </source>
</evidence>
<comment type="caution">
    <text evidence="2">The sequence shown here is derived from an EMBL/GenBank/DDBJ whole genome shotgun (WGS) entry which is preliminary data.</text>
</comment>
<dbReference type="RefSeq" id="WP_344623404.1">
    <property type="nucleotide sequence ID" value="NZ_BAAALD010000016.1"/>
</dbReference>
<dbReference type="Proteomes" id="UP001499987">
    <property type="component" value="Unassembled WGS sequence"/>
</dbReference>
<reference evidence="3" key="1">
    <citation type="journal article" date="2019" name="Int. J. Syst. Evol. Microbiol.">
        <title>The Global Catalogue of Microorganisms (GCM) 10K type strain sequencing project: providing services to taxonomists for standard genome sequencing and annotation.</title>
        <authorList>
            <consortium name="The Broad Institute Genomics Platform"/>
            <consortium name="The Broad Institute Genome Sequencing Center for Infectious Disease"/>
            <person name="Wu L."/>
            <person name="Ma J."/>
        </authorList>
    </citation>
    <scope>NUCLEOTIDE SEQUENCE [LARGE SCALE GENOMIC DNA]</scope>
    <source>
        <strain evidence="3">JCM 13002</strain>
    </source>
</reference>
<dbReference type="EMBL" id="BAAALD010000016">
    <property type="protein sequence ID" value="GAA1079701.1"/>
    <property type="molecule type" value="Genomic_DNA"/>
</dbReference>